<protein>
    <submittedName>
        <fullName evidence="3">Uncharacterized protein</fullName>
    </submittedName>
</protein>
<gene>
    <name evidence="3" type="ORF">CALVIDRAFT_563526</name>
</gene>
<evidence type="ECO:0000256" key="2">
    <source>
        <dbReference type="SAM" id="MobiDB-lite"/>
    </source>
</evidence>
<dbReference type="OrthoDB" id="10442031at2759"/>
<name>A0A167MN33_CALVF</name>
<feature type="compositionally biased region" description="Basic and acidic residues" evidence="2">
    <location>
        <begin position="143"/>
        <end position="153"/>
    </location>
</feature>
<evidence type="ECO:0000313" key="3">
    <source>
        <dbReference type="EMBL" id="KZO96890.1"/>
    </source>
</evidence>
<sequence>MASMRRPETNAMKLERHLEQLLKRQDILKSSLSEKQNRAQEMESALKALLESRRKLNEELEDATENLSKVDAEIENIEDALKAAHVVDAELARIDGARVTELGQGRPNGRGNDLPPGRISDRTRGRQRISDTGFTNGNVPVRDNTRDNPRAVHSDPVWTYEVDDESENDPLDAFRVSPSPPPPPRKKPKTEPREVRHSVYRPL</sequence>
<feature type="region of interest" description="Disordered" evidence="2">
    <location>
        <begin position="100"/>
        <end position="203"/>
    </location>
</feature>
<proteinExistence type="predicted"/>
<dbReference type="Proteomes" id="UP000076738">
    <property type="component" value="Unassembled WGS sequence"/>
</dbReference>
<reference evidence="3 4" key="1">
    <citation type="journal article" date="2016" name="Mol. Biol. Evol.">
        <title>Comparative Genomics of Early-Diverging Mushroom-Forming Fungi Provides Insights into the Origins of Lignocellulose Decay Capabilities.</title>
        <authorList>
            <person name="Nagy L.G."/>
            <person name="Riley R."/>
            <person name="Tritt A."/>
            <person name="Adam C."/>
            <person name="Daum C."/>
            <person name="Floudas D."/>
            <person name="Sun H."/>
            <person name="Yadav J.S."/>
            <person name="Pangilinan J."/>
            <person name="Larsson K.H."/>
            <person name="Matsuura K."/>
            <person name="Barry K."/>
            <person name="Labutti K."/>
            <person name="Kuo R."/>
            <person name="Ohm R.A."/>
            <person name="Bhattacharya S.S."/>
            <person name="Shirouzu T."/>
            <person name="Yoshinaga Y."/>
            <person name="Martin F.M."/>
            <person name="Grigoriev I.V."/>
            <person name="Hibbett D.S."/>
        </authorList>
    </citation>
    <scope>NUCLEOTIDE SEQUENCE [LARGE SCALE GENOMIC DNA]</scope>
    <source>
        <strain evidence="3 4">TUFC12733</strain>
    </source>
</reference>
<evidence type="ECO:0000256" key="1">
    <source>
        <dbReference type="SAM" id="Coils"/>
    </source>
</evidence>
<dbReference type="AlphaFoldDB" id="A0A167MN33"/>
<keyword evidence="4" id="KW-1185">Reference proteome</keyword>
<evidence type="ECO:0000313" key="4">
    <source>
        <dbReference type="Proteomes" id="UP000076738"/>
    </source>
</evidence>
<dbReference type="EMBL" id="KV417282">
    <property type="protein sequence ID" value="KZO96890.1"/>
    <property type="molecule type" value="Genomic_DNA"/>
</dbReference>
<feature type="compositionally biased region" description="Acidic residues" evidence="2">
    <location>
        <begin position="161"/>
        <end position="170"/>
    </location>
</feature>
<organism evidence="3 4">
    <name type="scientific">Calocera viscosa (strain TUFC12733)</name>
    <dbReference type="NCBI Taxonomy" id="1330018"/>
    <lineage>
        <taxon>Eukaryota</taxon>
        <taxon>Fungi</taxon>
        <taxon>Dikarya</taxon>
        <taxon>Basidiomycota</taxon>
        <taxon>Agaricomycotina</taxon>
        <taxon>Dacrymycetes</taxon>
        <taxon>Dacrymycetales</taxon>
        <taxon>Dacrymycetaceae</taxon>
        <taxon>Calocera</taxon>
    </lineage>
</organism>
<accession>A0A167MN33</accession>
<feature type="coiled-coil region" evidence="1">
    <location>
        <begin position="18"/>
        <end position="80"/>
    </location>
</feature>
<keyword evidence="1" id="KW-0175">Coiled coil</keyword>